<evidence type="ECO:0000313" key="1">
    <source>
        <dbReference type="EMBL" id="EDM15002.1"/>
    </source>
</evidence>
<gene>
    <name evidence="1" type="ORF">rCG_49980</name>
</gene>
<name>A6JV50_RAT</name>
<dbReference type="EMBL" id="CH474003">
    <property type="protein sequence ID" value="EDM15002.1"/>
    <property type="molecule type" value="Genomic_DNA"/>
</dbReference>
<evidence type="ECO:0000313" key="2">
    <source>
        <dbReference type="Proteomes" id="UP000234681"/>
    </source>
</evidence>
<sequence length="44" mass="5033">MQEPKINQDGVQCWKINQCLNKIPPCLRHWEQAGVVVQAFSTGH</sequence>
<protein>
    <submittedName>
        <fullName evidence="1">RCG49980</fullName>
    </submittedName>
</protein>
<organism evidence="1 2">
    <name type="scientific">Rattus norvegicus</name>
    <name type="common">Rat</name>
    <dbReference type="NCBI Taxonomy" id="10116"/>
    <lineage>
        <taxon>Eukaryota</taxon>
        <taxon>Metazoa</taxon>
        <taxon>Chordata</taxon>
        <taxon>Craniata</taxon>
        <taxon>Vertebrata</taxon>
        <taxon>Euteleostomi</taxon>
        <taxon>Mammalia</taxon>
        <taxon>Eutheria</taxon>
        <taxon>Euarchontoglires</taxon>
        <taxon>Glires</taxon>
        <taxon>Rodentia</taxon>
        <taxon>Myomorpha</taxon>
        <taxon>Muroidea</taxon>
        <taxon>Muridae</taxon>
        <taxon>Murinae</taxon>
        <taxon>Rattus</taxon>
    </lineage>
</organism>
<proteinExistence type="predicted"/>
<reference evidence="1 2" key="1">
    <citation type="submission" date="2005-09" db="EMBL/GenBank/DDBJ databases">
        <authorList>
            <person name="Mural R.J."/>
            <person name="Li P.W."/>
            <person name="Adams M.D."/>
            <person name="Amanatides P.G."/>
            <person name="Baden-Tillson H."/>
            <person name="Barnstead M."/>
            <person name="Chin S.H."/>
            <person name="Dew I."/>
            <person name="Evans C.A."/>
            <person name="Ferriera S."/>
            <person name="Flanigan M."/>
            <person name="Fosler C."/>
            <person name="Glodek A."/>
            <person name="Gu Z."/>
            <person name="Holt R.A."/>
            <person name="Jennings D."/>
            <person name="Kraft C.L."/>
            <person name="Lu F."/>
            <person name="Nguyen T."/>
            <person name="Nusskern D.R."/>
            <person name="Pfannkoch C.M."/>
            <person name="Sitter C."/>
            <person name="Sutton G.G."/>
            <person name="Venter J.C."/>
            <person name="Wang Z."/>
            <person name="Woodage T."/>
            <person name="Zheng X.H."/>
            <person name="Zhong F."/>
        </authorList>
    </citation>
    <scope>NUCLEOTIDE SEQUENCE [LARGE SCALE GENOMIC DNA]</scope>
    <source>
        <strain>BN</strain>
        <strain evidence="2">Sprague-Dawley</strain>
    </source>
</reference>
<dbReference type="Proteomes" id="UP000234681">
    <property type="component" value="Chromosome 2"/>
</dbReference>
<accession>A6JV50</accession>
<dbReference type="AlphaFoldDB" id="A6JV50"/>